<dbReference type="PANTHER" id="PTHR22807:SF4">
    <property type="entry name" value="28S RRNA (CYTOSINE-C(5))-METHYLTRANSFERASE"/>
    <property type="match status" value="1"/>
</dbReference>
<accession>A0A7R9KYU6</accession>
<dbReference type="Proteomes" id="UP000759131">
    <property type="component" value="Unassembled WGS sequence"/>
</dbReference>
<dbReference type="Pfam" id="PF01189">
    <property type="entry name" value="Methyltr_RsmB-F"/>
    <property type="match status" value="1"/>
</dbReference>
<dbReference type="PANTHER" id="PTHR22807">
    <property type="entry name" value="NOP2 YEAST -RELATED NOL1/NOP2/FMU SUN DOMAIN-CONTAINING"/>
    <property type="match status" value="1"/>
</dbReference>
<keyword evidence="2 5" id="KW-0808">Transferase</keyword>
<dbReference type="InterPro" id="IPR029063">
    <property type="entry name" value="SAM-dependent_MTases_sf"/>
</dbReference>
<feature type="active site" description="Nucleophile" evidence="5">
    <location>
        <position position="323"/>
    </location>
</feature>
<evidence type="ECO:0000313" key="7">
    <source>
        <dbReference type="EMBL" id="CAD7631659.1"/>
    </source>
</evidence>
<name>A0A7R9KYU6_9ACAR</name>
<dbReference type="GO" id="GO:0005730">
    <property type="term" value="C:nucleolus"/>
    <property type="evidence" value="ECO:0007669"/>
    <property type="project" value="TreeGrafter"/>
</dbReference>
<evidence type="ECO:0000256" key="2">
    <source>
        <dbReference type="ARBA" id="ARBA00022679"/>
    </source>
</evidence>
<keyword evidence="8" id="KW-1185">Reference proteome</keyword>
<dbReference type="InterPro" id="IPR001678">
    <property type="entry name" value="MeTrfase_RsmB-F_NOP2_dom"/>
</dbReference>
<feature type="binding site" evidence="5">
    <location>
        <position position="224"/>
    </location>
    <ligand>
        <name>S-adenosyl-L-methionine</name>
        <dbReference type="ChEBI" id="CHEBI:59789"/>
    </ligand>
</feature>
<dbReference type="EMBL" id="OC864373">
    <property type="protein sequence ID" value="CAD7631659.1"/>
    <property type="molecule type" value="Genomic_DNA"/>
</dbReference>
<gene>
    <name evidence="7" type="ORF">OSB1V03_LOCUS12068</name>
</gene>
<dbReference type="GO" id="GO:0003723">
    <property type="term" value="F:RNA binding"/>
    <property type="evidence" value="ECO:0007669"/>
    <property type="project" value="UniProtKB-UniRule"/>
</dbReference>
<organism evidence="7">
    <name type="scientific">Medioppia subpectinata</name>
    <dbReference type="NCBI Taxonomy" id="1979941"/>
    <lineage>
        <taxon>Eukaryota</taxon>
        <taxon>Metazoa</taxon>
        <taxon>Ecdysozoa</taxon>
        <taxon>Arthropoda</taxon>
        <taxon>Chelicerata</taxon>
        <taxon>Arachnida</taxon>
        <taxon>Acari</taxon>
        <taxon>Acariformes</taxon>
        <taxon>Sarcoptiformes</taxon>
        <taxon>Oribatida</taxon>
        <taxon>Brachypylina</taxon>
        <taxon>Oppioidea</taxon>
        <taxon>Oppiidae</taxon>
        <taxon>Medioppia</taxon>
    </lineage>
</organism>
<evidence type="ECO:0000256" key="5">
    <source>
        <dbReference type="PROSITE-ProRule" id="PRU01023"/>
    </source>
</evidence>
<protein>
    <recommendedName>
        <fullName evidence="6">SAM-dependent MTase RsmB/NOP-type domain-containing protein</fullName>
    </recommendedName>
</protein>
<dbReference type="EMBL" id="CAJPIZ010009798">
    <property type="protein sequence ID" value="CAG2112089.1"/>
    <property type="molecule type" value="Genomic_DNA"/>
</dbReference>
<proteinExistence type="inferred from homology"/>
<feature type="binding site" evidence="5">
    <location>
        <position position="251"/>
    </location>
    <ligand>
        <name>S-adenosyl-L-methionine</name>
        <dbReference type="ChEBI" id="CHEBI:59789"/>
    </ligand>
</feature>
<comment type="caution">
    <text evidence="5">Lacks conserved residue(s) required for the propagation of feature annotation.</text>
</comment>
<keyword evidence="4 5" id="KW-0694">RNA-binding</keyword>
<dbReference type="InterPro" id="IPR049560">
    <property type="entry name" value="MeTrfase_RsmB-F_NOP2_cat"/>
</dbReference>
<dbReference type="Gene3D" id="3.40.50.150">
    <property type="entry name" value="Vaccinia Virus protein VP39"/>
    <property type="match status" value="1"/>
</dbReference>
<sequence>MADASGHKSMPKSYLMASRLLKQMDERKGSLNSLISTINNNKNNIKLIYALIMKTIQNVKIIKQMMKSMSDANDGNDHSIDEFLTQILIADLMFGKKLVGLKDVPQVRHIVSFHDKFTHILKRKPWIGPFKELAINLDENDFLIDYDFQNDLLVFNINATKPLQELRLFNETKIVMQDKASLIAVECLQLMPEMTILDICCAPGMKTTAIASRIQNNGTIVSYDKSEERIHEMETIIETNGVTCCQINCKDFTSVTAEELSSIGTIDAILLDPSCSGSGMNGRVDYRKGGENKGRLYKLASFQTRMLCHAMSLGAKRIVYSTCSLSLIENENVVKSAFRETEAAINYTVVDALPEWPVRGVGDYDFASKCIRSDINTTLTNGFFVCVLERNTKLV</sequence>
<dbReference type="GO" id="GO:0008173">
    <property type="term" value="F:RNA methyltransferase activity"/>
    <property type="evidence" value="ECO:0007669"/>
    <property type="project" value="InterPro"/>
</dbReference>
<evidence type="ECO:0000256" key="1">
    <source>
        <dbReference type="ARBA" id="ARBA00022603"/>
    </source>
</evidence>
<reference evidence="7" key="1">
    <citation type="submission" date="2020-11" db="EMBL/GenBank/DDBJ databases">
        <authorList>
            <person name="Tran Van P."/>
        </authorList>
    </citation>
    <scope>NUCLEOTIDE SEQUENCE</scope>
</reference>
<comment type="similarity">
    <text evidence="5">Belongs to the class I-like SAM-binding methyltransferase superfamily. RsmB/NOP family.</text>
</comment>
<feature type="domain" description="SAM-dependent MTase RsmB/NOP-type" evidence="6">
    <location>
        <begin position="109"/>
        <end position="391"/>
    </location>
</feature>
<dbReference type="InterPro" id="IPR023267">
    <property type="entry name" value="RCMT"/>
</dbReference>
<evidence type="ECO:0000256" key="3">
    <source>
        <dbReference type="ARBA" id="ARBA00022691"/>
    </source>
</evidence>
<feature type="binding site" evidence="5">
    <location>
        <position position="272"/>
    </location>
    <ligand>
        <name>S-adenosyl-L-methionine</name>
        <dbReference type="ChEBI" id="CHEBI:59789"/>
    </ligand>
</feature>
<keyword evidence="1 5" id="KW-0489">Methyltransferase</keyword>
<dbReference type="GO" id="GO:0070475">
    <property type="term" value="P:rRNA base methylation"/>
    <property type="evidence" value="ECO:0007669"/>
    <property type="project" value="TreeGrafter"/>
</dbReference>
<keyword evidence="3 5" id="KW-0949">S-adenosyl-L-methionine</keyword>
<dbReference type="AlphaFoldDB" id="A0A7R9KYU6"/>
<dbReference type="CDD" id="cd02440">
    <property type="entry name" value="AdoMet_MTases"/>
    <property type="match status" value="1"/>
</dbReference>
<evidence type="ECO:0000313" key="8">
    <source>
        <dbReference type="Proteomes" id="UP000759131"/>
    </source>
</evidence>
<dbReference type="SUPFAM" id="SSF53335">
    <property type="entry name" value="S-adenosyl-L-methionine-dependent methyltransferases"/>
    <property type="match status" value="1"/>
</dbReference>
<evidence type="ECO:0000256" key="4">
    <source>
        <dbReference type="ARBA" id="ARBA00022884"/>
    </source>
</evidence>
<dbReference type="PRINTS" id="PR02008">
    <property type="entry name" value="RCMTFAMILY"/>
</dbReference>
<evidence type="ECO:0000259" key="6">
    <source>
        <dbReference type="PROSITE" id="PS51686"/>
    </source>
</evidence>
<dbReference type="PROSITE" id="PS51686">
    <property type="entry name" value="SAM_MT_RSMB_NOP"/>
    <property type="match status" value="1"/>
</dbReference>
<dbReference type="OrthoDB" id="435282at2759"/>